<organism evidence="1">
    <name type="scientific">Manihot esculenta</name>
    <name type="common">Cassava</name>
    <name type="synonym">Jatropha manihot</name>
    <dbReference type="NCBI Taxonomy" id="3983"/>
    <lineage>
        <taxon>Eukaryota</taxon>
        <taxon>Viridiplantae</taxon>
        <taxon>Streptophyta</taxon>
        <taxon>Embryophyta</taxon>
        <taxon>Tracheophyta</taxon>
        <taxon>Spermatophyta</taxon>
        <taxon>Magnoliopsida</taxon>
        <taxon>eudicotyledons</taxon>
        <taxon>Gunneridae</taxon>
        <taxon>Pentapetalae</taxon>
        <taxon>rosids</taxon>
        <taxon>fabids</taxon>
        <taxon>Malpighiales</taxon>
        <taxon>Euphorbiaceae</taxon>
        <taxon>Crotonoideae</taxon>
        <taxon>Manihoteae</taxon>
        <taxon>Manihot</taxon>
    </lineage>
</organism>
<name>A0A2C9W8F3_MANES</name>
<reference evidence="1" key="1">
    <citation type="submission" date="2016-02" db="EMBL/GenBank/DDBJ databases">
        <title>WGS assembly of Manihot esculenta.</title>
        <authorList>
            <person name="Bredeson J.V."/>
            <person name="Prochnik S.E."/>
            <person name="Lyons J.B."/>
            <person name="Schmutz J."/>
            <person name="Grimwood J."/>
            <person name="Vrebalov J."/>
            <person name="Bart R.S."/>
            <person name="Amuge T."/>
            <person name="Ferguson M.E."/>
            <person name="Green R."/>
            <person name="Putnam N."/>
            <person name="Stites J."/>
            <person name="Rounsley S."/>
            <person name="Rokhsar D.S."/>
        </authorList>
    </citation>
    <scope>NUCLEOTIDE SEQUENCE [LARGE SCALE GENOMIC DNA]</scope>
    <source>
        <tissue evidence="1">Leaf</tissue>
    </source>
</reference>
<dbReference type="AlphaFoldDB" id="A0A2C9W8F3"/>
<evidence type="ECO:0000313" key="1">
    <source>
        <dbReference type="EMBL" id="OAY55079.1"/>
    </source>
</evidence>
<sequence length="34" mass="3916">MRRVFSQLIAKRLPKKTTICSKIGEILVHKTFTA</sequence>
<dbReference type="EMBL" id="CM004389">
    <property type="protein sequence ID" value="OAY55079.1"/>
    <property type="molecule type" value="Genomic_DNA"/>
</dbReference>
<accession>A0A2C9W8F3</accession>
<protein>
    <submittedName>
        <fullName evidence="1">Uncharacterized protein</fullName>
    </submittedName>
</protein>
<proteinExistence type="predicted"/>
<gene>
    <name evidence="1" type="ORF">MANES_03G126300</name>
</gene>